<feature type="compositionally biased region" description="Low complexity" evidence="10">
    <location>
        <begin position="428"/>
        <end position="443"/>
    </location>
</feature>
<dbReference type="InterPro" id="IPR001789">
    <property type="entry name" value="Sig_transdc_resp-reg_receiver"/>
</dbReference>
<evidence type="ECO:0000259" key="12">
    <source>
        <dbReference type="PROSITE" id="PS50110"/>
    </source>
</evidence>
<dbReference type="Gene3D" id="3.40.50.2300">
    <property type="match status" value="1"/>
</dbReference>
<organism evidence="14 15">
    <name type="scientific">Arabidopsis arenosa</name>
    <name type="common">Sand rock-cress</name>
    <name type="synonym">Cardaminopsis arenosa</name>
    <dbReference type="NCBI Taxonomy" id="38785"/>
    <lineage>
        <taxon>Eukaryota</taxon>
        <taxon>Viridiplantae</taxon>
        <taxon>Streptophyta</taxon>
        <taxon>Embryophyta</taxon>
        <taxon>Tracheophyta</taxon>
        <taxon>Spermatophyta</taxon>
        <taxon>Magnoliopsida</taxon>
        <taxon>eudicotyledons</taxon>
        <taxon>Gunneridae</taxon>
        <taxon>Pentapetalae</taxon>
        <taxon>rosids</taxon>
        <taxon>malvids</taxon>
        <taxon>Brassicales</taxon>
        <taxon>Brassicaceae</taxon>
        <taxon>Camelineae</taxon>
        <taxon>Arabidopsis</taxon>
    </lineage>
</organism>
<dbReference type="PANTHER" id="PTHR43874:SF117">
    <property type="entry name" value="TWO-COMPONENT RESPONSE REGULATOR-LIKE APRR3"/>
    <property type="match status" value="1"/>
</dbReference>
<feature type="region of interest" description="Disordered" evidence="10">
    <location>
        <begin position="189"/>
        <end position="383"/>
    </location>
</feature>
<dbReference type="Gene3D" id="1.10.510.10">
    <property type="entry name" value="Transferase(Phosphotransferase) domain 1"/>
    <property type="match status" value="1"/>
</dbReference>
<comment type="caution">
    <text evidence="8">Lacks conserved residue(s) required for the propagation of feature annotation.</text>
</comment>
<evidence type="ECO:0000256" key="3">
    <source>
        <dbReference type="ARBA" id="ARBA00023012"/>
    </source>
</evidence>
<feature type="compositionally biased region" description="Low complexity" evidence="10">
    <location>
        <begin position="232"/>
        <end position="249"/>
    </location>
</feature>
<dbReference type="InterPro" id="IPR011009">
    <property type="entry name" value="Kinase-like_dom_sf"/>
</dbReference>
<dbReference type="FunFam" id="3.40.50.2300:FF:000214">
    <property type="entry name" value="Two-component response regulator-like PRR37"/>
    <property type="match status" value="1"/>
</dbReference>
<dbReference type="GO" id="GO:0004672">
    <property type="term" value="F:protein kinase activity"/>
    <property type="evidence" value="ECO:0007669"/>
    <property type="project" value="InterPro"/>
</dbReference>
<dbReference type="Pfam" id="PF06203">
    <property type="entry name" value="CCT"/>
    <property type="match status" value="1"/>
</dbReference>
<dbReference type="GO" id="GO:0010017">
    <property type="term" value="P:red or far-red light signaling pathway"/>
    <property type="evidence" value="ECO:0007669"/>
    <property type="project" value="UniProtKB-ARBA"/>
</dbReference>
<dbReference type="InterPro" id="IPR000719">
    <property type="entry name" value="Prot_kinase_dom"/>
</dbReference>
<proteinExistence type="inferred from homology"/>
<dbReference type="SUPFAM" id="SSF52172">
    <property type="entry name" value="CheY-like"/>
    <property type="match status" value="1"/>
</dbReference>
<feature type="compositionally biased region" description="Polar residues" evidence="10">
    <location>
        <begin position="341"/>
        <end position="366"/>
    </location>
</feature>
<keyword evidence="4" id="KW-0805">Transcription regulation</keyword>
<keyword evidence="5" id="KW-0090">Biological rhythms</keyword>
<protein>
    <submittedName>
        <fullName evidence="14">Uncharacterized protein</fullName>
    </submittedName>
</protein>
<feature type="compositionally biased region" description="Basic and acidic residues" evidence="10">
    <location>
        <begin position="285"/>
        <end position="296"/>
    </location>
</feature>
<dbReference type="SUPFAM" id="SSF56112">
    <property type="entry name" value="Protein kinase-like (PK-like)"/>
    <property type="match status" value="1"/>
</dbReference>
<dbReference type="InterPro" id="IPR011006">
    <property type="entry name" value="CheY-like_superfamily"/>
</dbReference>
<dbReference type="Pfam" id="PF07714">
    <property type="entry name" value="PK_Tyr_Ser-Thr"/>
    <property type="match status" value="1"/>
</dbReference>
<dbReference type="GO" id="GO:0005634">
    <property type="term" value="C:nucleus"/>
    <property type="evidence" value="ECO:0007669"/>
    <property type="project" value="UniProtKB-SubCell"/>
</dbReference>
<evidence type="ECO:0000256" key="5">
    <source>
        <dbReference type="ARBA" id="ARBA00023108"/>
    </source>
</evidence>
<dbReference type="InterPro" id="IPR045279">
    <property type="entry name" value="ARR-like"/>
</dbReference>
<evidence type="ECO:0000256" key="4">
    <source>
        <dbReference type="ARBA" id="ARBA00023015"/>
    </source>
</evidence>
<dbReference type="CDD" id="cd17582">
    <property type="entry name" value="psREC_PRR"/>
    <property type="match status" value="1"/>
</dbReference>
<evidence type="ECO:0000256" key="9">
    <source>
        <dbReference type="PROSITE-ProRule" id="PRU00357"/>
    </source>
</evidence>
<feature type="compositionally biased region" description="Basic and acidic residues" evidence="10">
    <location>
        <begin position="199"/>
        <end position="209"/>
    </location>
</feature>
<feature type="compositionally biased region" description="Polar residues" evidence="10">
    <location>
        <begin position="257"/>
        <end position="268"/>
    </location>
</feature>
<keyword evidence="15" id="KW-1185">Reference proteome</keyword>
<feature type="compositionally biased region" description="Basic and acidic residues" evidence="10">
    <location>
        <begin position="367"/>
        <end position="379"/>
    </location>
</feature>
<evidence type="ECO:0000259" key="13">
    <source>
        <dbReference type="PROSITE" id="PS51017"/>
    </source>
</evidence>
<dbReference type="GO" id="GO:0000160">
    <property type="term" value="P:phosphorelay signal transduction system"/>
    <property type="evidence" value="ECO:0007669"/>
    <property type="project" value="UniProtKB-KW"/>
</dbReference>
<feature type="domain" description="Response regulatory" evidence="12">
    <location>
        <begin position="66"/>
        <end position="184"/>
    </location>
</feature>
<dbReference type="EMBL" id="LR999458">
    <property type="protein sequence ID" value="CAE6250731.1"/>
    <property type="molecule type" value="Genomic_DNA"/>
</dbReference>
<dbReference type="PROSITE" id="PS51017">
    <property type="entry name" value="CCT"/>
    <property type="match status" value="1"/>
</dbReference>
<dbReference type="InterPro" id="IPR010402">
    <property type="entry name" value="CCT_domain"/>
</dbReference>
<feature type="domain" description="CCT" evidence="13">
    <location>
        <begin position="448"/>
        <end position="490"/>
    </location>
</feature>
<dbReference type="GO" id="GO:0007623">
    <property type="term" value="P:circadian rhythm"/>
    <property type="evidence" value="ECO:0007669"/>
    <property type="project" value="UniProtKB-ARBA"/>
</dbReference>
<dbReference type="GO" id="GO:0045892">
    <property type="term" value="P:negative regulation of DNA-templated transcription"/>
    <property type="evidence" value="ECO:0007669"/>
    <property type="project" value="UniProtKB-ARBA"/>
</dbReference>
<dbReference type="SMART" id="SM00448">
    <property type="entry name" value="REC"/>
    <property type="match status" value="1"/>
</dbReference>
<feature type="compositionally biased region" description="Low complexity" evidence="10">
    <location>
        <begin position="189"/>
        <end position="198"/>
    </location>
</feature>
<feature type="compositionally biased region" description="Basic and acidic residues" evidence="10">
    <location>
        <begin position="475"/>
        <end position="503"/>
    </location>
</feature>
<accession>A0A8S2B6B1</accession>
<evidence type="ECO:0000256" key="6">
    <source>
        <dbReference type="ARBA" id="ARBA00023163"/>
    </source>
</evidence>
<evidence type="ECO:0000256" key="1">
    <source>
        <dbReference type="ARBA" id="ARBA00004123"/>
    </source>
</evidence>
<feature type="region of interest" description="Disordered" evidence="10">
    <location>
        <begin position="473"/>
        <end position="520"/>
    </location>
</feature>
<keyword evidence="3" id="KW-0902">Two-component regulatory system</keyword>
<keyword evidence="6" id="KW-0804">Transcription</keyword>
<evidence type="ECO:0000256" key="2">
    <source>
        <dbReference type="ARBA" id="ARBA00010330"/>
    </source>
</evidence>
<feature type="region of interest" description="Disordered" evidence="10">
    <location>
        <begin position="395"/>
        <end position="448"/>
    </location>
</feature>
<dbReference type="PROSITE" id="PS50011">
    <property type="entry name" value="PROTEIN_KINASE_DOM"/>
    <property type="match status" value="1"/>
</dbReference>
<evidence type="ECO:0000259" key="11">
    <source>
        <dbReference type="PROSITE" id="PS50011"/>
    </source>
</evidence>
<comment type="subcellular location">
    <subcellularLocation>
        <location evidence="1 9">Nucleus</location>
    </subcellularLocation>
</comment>
<dbReference type="InterPro" id="IPR001245">
    <property type="entry name" value="Ser-Thr/Tyr_kinase_cat_dom"/>
</dbReference>
<dbReference type="AlphaFoldDB" id="A0A8S2B6B1"/>
<evidence type="ECO:0000313" key="15">
    <source>
        <dbReference type="Proteomes" id="UP000682877"/>
    </source>
</evidence>
<keyword evidence="7 9" id="KW-0539">Nucleus</keyword>
<dbReference type="GO" id="GO:0005524">
    <property type="term" value="F:ATP binding"/>
    <property type="evidence" value="ECO:0007669"/>
    <property type="project" value="InterPro"/>
</dbReference>
<name>A0A8S2B6B1_ARAAE</name>
<gene>
    <name evidence="14" type="ORF">AARE701A_LOCUS21979</name>
</gene>
<dbReference type="PROSITE" id="PS50110">
    <property type="entry name" value="RESPONSE_REGULATORY"/>
    <property type="match status" value="1"/>
</dbReference>
<evidence type="ECO:0000256" key="8">
    <source>
        <dbReference type="PROSITE-ProRule" id="PRU00169"/>
    </source>
</evidence>
<dbReference type="GO" id="GO:0009736">
    <property type="term" value="P:cytokinin-activated signaling pathway"/>
    <property type="evidence" value="ECO:0007669"/>
    <property type="project" value="InterPro"/>
</dbReference>
<dbReference type="PANTHER" id="PTHR43874">
    <property type="entry name" value="TWO-COMPONENT RESPONSE REGULATOR"/>
    <property type="match status" value="1"/>
</dbReference>
<dbReference type="Pfam" id="PF00072">
    <property type="entry name" value="Response_reg"/>
    <property type="match status" value="1"/>
</dbReference>
<comment type="similarity">
    <text evidence="2">Belongs to the ARR-like family.</text>
</comment>
<evidence type="ECO:0000256" key="7">
    <source>
        <dbReference type="ARBA" id="ARBA00023242"/>
    </source>
</evidence>
<reference evidence="14" key="1">
    <citation type="submission" date="2021-01" db="EMBL/GenBank/DDBJ databases">
        <authorList>
            <person name="Bezrukov I."/>
        </authorList>
    </citation>
    <scope>NUCLEOTIDE SEQUENCE</scope>
</reference>
<dbReference type="Proteomes" id="UP000682877">
    <property type="component" value="Chromosome 8"/>
</dbReference>
<evidence type="ECO:0000313" key="14">
    <source>
        <dbReference type="EMBL" id="CAE6250731.1"/>
    </source>
</evidence>
<evidence type="ECO:0000256" key="10">
    <source>
        <dbReference type="SAM" id="MobiDB-lite"/>
    </source>
</evidence>
<sequence>MCFNNNETGDEVKTERQVFVSSEEDEFRVEDTPGDANNLIQISQQQQQPLAPVVKWERYLPVRSLKVLLVENDDSTRHIVTALLKNCSYEVTAVSDVLEAWRILEDEKSCIDLVLTEVVMPVHSGTGLLSKIMSHKTLKNIPVIMMSSHDSMVLVFKCLSNGAVDFLVKPIRKNELKNLWQHVWRRCHSSSGSGSESGIQDKKSVKPESTEGSENDASISDEHRNENGSSGGLSNQDGGSDNGSGTQSSWTKRASDTKSTSPSNQLPNAPNKKETYENGSVHVNKPKEVEDQKEQIDYIVIGTGSQTGMSMSKKAEEPGDLEKDAKYSVQALERNNDDMLNRSSGNSQVESKTSSSNREVLQSLEQTLKKPREAGDYRIGDQSVLRHSHHSAFSKYNNGATSADKAPEENVGSCSPHDSPVAKLFGLGSSSDNPSNQQSSGSDRSAQREAALMKFRLKRKERCFEKKVRYHSRKKLAEQRPRDKGQFIRKMDAYKSGSDDRGSSRNAGQGNDENDEVNLDRPFGNNERLNHLWRNHLSLPDDREVADPSARFFPISPPLPDNCGASFLWRELVDGTINFRDEYYLGRGNFGEVYRCRFSRLTEDGAVKIQKPDNPTGHVEFLAEVTTLHAANHPNVIRLLGHCYGQRNRAIVYEFMPNGCLERHIFAHATRVEGPFPRGLHLPIRVLDWDTRMRIALGVAKVLFTGRQPFYVKKPLGIRENLTEWFIRILPRLEDAPVKVDVALGYRYSVEGLKKIFDTARMCLKTERLERPTMSDVEAMVLEAASFPVQVPPPQVKRRHSASKYEVFSGGF</sequence>
<feature type="compositionally biased region" description="Basic and acidic residues" evidence="10">
    <location>
        <begin position="313"/>
        <end position="326"/>
    </location>
</feature>
<feature type="domain" description="Protein kinase" evidence="11">
    <location>
        <begin position="579"/>
        <end position="812"/>
    </location>
</feature>